<dbReference type="InterPro" id="IPR013969">
    <property type="entry name" value="Oligosacch_biosynth_Alg14"/>
</dbReference>
<proteinExistence type="inferred from homology"/>
<dbReference type="Gene3D" id="3.40.50.2000">
    <property type="entry name" value="Glycogen Phosphorylase B"/>
    <property type="match status" value="1"/>
</dbReference>
<dbReference type="AlphaFoldDB" id="A0A8C4NE33"/>
<dbReference type="GO" id="GO:0004577">
    <property type="term" value="F:N-acetylglucosaminyldiphosphodolichol N-acetylglucosaminyltransferase activity"/>
    <property type="evidence" value="ECO:0007669"/>
    <property type="project" value="TreeGrafter"/>
</dbReference>
<dbReference type="PANTHER" id="PTHR12154:SF4">
    <property type="entry name" value="UDP-N-ACETYLGLUCOSAMINE TRANSFERASE SUBUNIT ALG14 HOMOLOG"/>
    <property type="match status" value="1"/>
</dbReference>
<dbReference type="OMA" id="GTCCIIT"/>
<keyword evidence="4" id="KW-0812">Transmembrane</keyword>
<protein>
    <recommendedName>
        <fullName evidence="3">UDP-N-acetylglucosamine transferase subunit ALG14</fullName>
    </recommendedName>
</protein>
<evidence type="ECO:0000256" key="5">
    <source>
        <dbReference type="ARBA" id="ARBA00022824"/>
    </source>
</evidence>
<keyword evidence="5" id="KW-0256">Endoplasmic reticulum</keyword>
<organism evidence="9 10">
    <name type="scientific">Eptatretus burgeri</name>
    <name type="common">Inshore hagfish</name>
    <dbReference type="NCBI Taxonomy" id="7764"/>
    <lineage>
        <taxon>Eukaryota</taxon>
        <taxon>Metazoa</taxon>
        <taxon>Chordata</taxon>
        <taxon>Craniata</taxon>
        <taxon>Vertebrata</taxon>
        <taxon>Cyclostomata</taxon>
        <taxon>Myxini</taxon>
        <taxon>Myxiniformes</taxon>
        <taxon>Myxinidae</taxon>
        <taxon>Eptatretinae</taxon>
        <taxon>Eptatretus</taxon>
    </lineage>
</organism>
<evidence type="ECO:0000256" key="3">
    <source>
        <dbReference type="ARBA" id="ARBA00017467"/>
    </source>
</evidence>
<accession>A0A8C4NE33</accession>
<feature type="chain" id="PRO_5034751219" description="UDP-N-acetylglucosamine transferase subunit ALG14" evidence="8">
    <location>
        <begin position="17"/>
        <end position="256"/>
    </location>
</feature>
<evidence type="ECO:0000256" key="8">
    <source>
        <dbReference type="SAM" id="SignalP"/>
    </source>
</evidence>
<evidence type="ECO:0000256" key="7">
    <source>
        <dbReference type="ARBA" id="ARBA00023136"/>
    </source>
</evidence>
<keyword evidence="8" id="KW-0732">Signal</keyword>
<dbReference type="GO" id="GO:0043541">
    <property type="term" value="C:UDP-N-acetylglucosamine transferase complex"/>
    <property type="evidence" value="ECO:0007669"/>
    <property type="project" value="TreeGrafter"/>
</dbReference>
<keyword evidence="6" id="KW-1133">Transmembrane helix</keyword>
<evidence type="ECO:0000313" key="9">
    <source>
        <dbReference type="Ensembl" id="ENSEBUP00000001157.1"/>
    </source>
</evidence>
<comment type="subcellular location">
    <subcellularLocation>
        <location evidence="1">Endoplasmic reticulum membrane</location>
        <topology evidence="1">Single-pass membrane protein</topology>
    </subcellularLocation>
</comment>
<dbReference type="GeneTree" id="ENSGT00390000002579"/>
<keyword evidence="7" id="KW-0472">Membrane</keyword>
<keyword evidence="10" id="KW-1185">Reference proteome</keyword>
<evidence type="ECO:0000256" key="1">
    <source>
        <dbReference type="ARBA" id="ARBA00004389"/>
    </source>
</evidence>
<reference evidence="9" key="1">
    <citation type="submission" date="2025-08" db="UniProtKB">
        <authorList>
            <consortium name="Ensembl"/>
        </authorList>
    </citation>
    <scope>IDENTIFICATION</scope>
</reference>
<feature type="signal peptide" evidence="8">
    <location>
        <begin position="1"/>
        <end position="16"/>
    </location>
</feature>
<evidence type="ECO:0000313" key="10">
    <source>
        <dbReference type="Proteomes" id="UP000694388"/>
    </source>
</evidence>
<dbReference type="PANTHER" id="PTHR12154">
    <property type="entry name" value="GLYCOSYL TRANSFERASE-RELATED"/>
    <property type="match status" value="1"/>
</dbReference>
<evidence type="ECO:0000256" key="6">
    <source>
        <dbReference type="ARBA" id="ARBA00022989"/>
    </source>
</evidence>
<dbReference type="Pfam" id="PF08660">
    <property type="entry name" value="Alg14"/>
    <property type="match status" value="1"/>
</dbReference>
<evidence type="ECO:0000256" key="2">
    <source>
        <dbReference type="ARBA" id="ARBA00009731"/>
    </source>
</evidence>
<sequence>MSLCVTLLLGIPVVLCLLYVLASVRGHRRREWRSRTEHAVSVLVIAGSGGHTAEILWLIQNLPAYYKVHDFLLAETDTTSEAPIQKLIGPTFGFNNCHNKTNMIISSKCFVTLFIVMGQVRYALQVRIHRVPRAREVGQSWFTSIFSTFRALTSSVSFAFHLHPQLVLCNGPGVCVAPCLAFVFAAFFRQIAVQLGLAQRVGSSDSTNVVFVESVCRVRSLSLSAWLLRPFLDALIVQWPPLVVQFPSTCYLGRLV</sequence>
<dbReference type="Ensembl" id="ENSEBUT00000001476.1">
    <property type="protein sequence ID" value="ENSEBUP00000001157.1"/>
    <property type="gene ID" value="ENSEBUG00000001075.1"/>
</dbReference>
<dbReference type="Proteomes" id="UP000694388">
    <property type="component" value="Unplaced"/>
</dbReference>
<comment type="similarity">
    <text evidence="2">Belongs to the ALG14 family.</text>
</comment>
<reference evidence="9" key="2">
    <citation type="submission" date="2025-09" db="UniProtKB">
        <authorList>
            <consortium name="Ensembl"/>
        </authorList>
    </citation>
    <scope>IDENTIFICATION</scope>
</reference>
<name>A0A8C4NE33_EPTBU</name>
<evidence type="ECO:0000256" key="4">
    <source>
        <dbReference type="ARBA" id="ARBA00022692"/>
    </source>
</evidence>
<dbReference type="GO" id="GO:0006488">
    <property type="term" value="P:dolichol-linked oligosaccharide biosynthetic process"/>
    <property type="evidence" value="ECO:0007669"/>
    <property type="project" value="InterPro"/>
</dbReference>